<feature type="region of interest" description="Disordered" evidence="7">
    <location>
        <begin position="164"/>
        <end position="198"/>
    </location>
</feature>
<name>D5STQ2_PLAL2</name>
<comment type="similarity">
    <text evidence="2">Belongs to the DoxX family.</text>
</comment>
<keyword evidence="10" id="KW-1185">Reference proteome</keyword>
<dbReference type="eggNOG" id="COG2259">
    <property type="taxonomic scope" value="Bacteria"/>
</dbReference>
<keyword evidence="4 8" id="KW-0812">Transmembrane</keyword>
<evidence type="ECO:0000256" key="7">
    <source>
        <dbReference type="SAM" id="MobiDB-lite"/>
    </source>
</evidence>
<evidence type="ECO:0000256" key="4">
    <source>
        <dbReference type="ARBA" id="ARBA00022692"/>
    </source>
</evidence>
<keyword evidence="5 8" id="KW-1133">Transmembrane helix</keyword>
<accession>D5STQ2</accession>
<dbReference type="PANTHER" id="PTHR33452">
    <property type="entry name" value="OXIDOREDUCTASE CATD-RELATED"/>
    <property type="match status" value="1"/>
</dbReference>
<evidence type="ECO:0000256" key="6">
    <source>
        <dbReference type="ARBA" id="ARBA00023136"/>
    </source>
</evidence>
<dbReference type="PANTHER" id="PTHR33452:SF1">
    <property type="entry name" value="INNER MEMBRANE PROTEIN YPHA-RELATED"/>
    <property type="match status" value="1"/>
</dbReference>
<evidence type="ECO:0000256" key="3">
    <source>
        <dbReference type="ARBA" id="ARBA00022475"/>
    </source>
</evidence>
<dbReference type="HOGENOM" id="CLU_058421_7_3_0"/>
<keyword evidence="6 8" id="KW-0472">Membrane</keyword>
<gene>
    <name evidence="9" type="ordered locus">Plim_3268</name>
</gene>
<feature type="transmembrane region" description="Helical" evidence="8">
    <location>
        <begin position="80"/>
        <end position="106"/>
    </location>
</feature>
<dbReference type="GO" id="GO:0005886">
    <property type="term" value="C:plasma membrane"/>
    <property type="evidence" value="ECO:0007669"/>
    <property type="project" value="UniProtKB-SubCell"/>
</dbReference>
<proteinExistence type="inferred from homology"/>
<evidence type="ECO:0000256" key="2">
    <source>
        <dbReference type="ARBA" id="ARBA00006679"/>
    </source>
</evidence>
<dbReference type="InterPro" id="IPR051907">
    <property type="entry name" value="DoxX-like_oxidoreductase"/>
</dbReference>
<dbReference type="Proteomes" id="UP000002220">
    <property type="component" value="Chromosome"/>
</dbReference>
<evidence type="ECO:0000256" key="8">
    <source>
        <dbReference type="SAM" id="Phobius"/>
    </source>
</evidence>
<dbReference type="Pfam" id="PF07681">
    <property type="entry name" value="DoxX"/>
    <property type="match status" value="1"/>
</dbReference>
<protein>
    <submittedName>
        <fullName evidence="9">DoxX family protein</fullName>
    </submittedName>
</protein>
<dbReference type="STRING" id="521674.Plim_3268"/>
<reference evidence="9 10" key="1">
    <citation type="journal article" date="2010" name="Stand. Genomic Sci.">
        <title>Complete genome sequence of Planctomyces limnophilus type strain (Mu 290).</title>
        <authorList>
            <person name="Labutti K."/>
            <person name="Sikorski J."/>
            <person name="Schneider S."/>
            <person name="Nolan M."/>
            <person name="Lucas S."/>
            <person name="Glavina Del Rio T."/>
            <person name="Tice H."/>
            <person name="Cheng J.F."/>
            <person name="Goodwin L."/>
            <person name="Pitluck S."/>
            <person name="Liolios K."/>
            <person name="Ivanova N."/>
            <person name="Mavromatis K."/>
            <person name="Mikhailova N."/>
            <person name="Pati A."/>
            <person name="Chen A."/>
            <person name="Palaniappan K."/>
            <person name="Land M."/>
            <person name="Hauser L."/>
            <person name="Chang Y.J."/>
            <person name="Jeffries C.D."/>
            <person name="Tindall B.J."/>
            <person name="Rohde M."/>
            <person name="Goker M."/>
            <person name="Woyke T."/>
            <person name="Bristow J."/>
            <person name="Eisen J.A."/>
            <person name="Markowitz V."/>
            <person name="Hugenholtz P."/>
            <person name="Kyrpides N.C."/>
            <person name="Klenk H.P."/>
            <person name="Lapidus A."/>
        </authorList>
    </citation>
    <scope>NUCLEOTIDE SEQUENCE [LARGE SCALE GENOMIC DNA]</scope>
    <source>
        <strain evidence="10">ATCC 43296 / DSM 3776 / IFAM 1008 / 290</strain>
    </source>
</reference>
<feature type="transmembrane region" description="Helical" evidence="8">
    <location>
        <begin position="126"/>
        <end position="150"/>
    </location>
</feature>
<evidence type="ECO:0000256" key="5">
    <source>
        <dbReference type="ARBA" id="ARBA00022989"/>
    </source>
</evidence>
<evidence type="ECO:0000313" key="9">
    <source>
        <dbReference type="EMBL" id="ADG69081.1"/>
    </source>
</evidence>
<keyword evidence="3" id="KW-1003">Cell membrane</keyword>
<dbReference type="RefSeq" id="WP_013111512.1">
    <property type="nucleotide sequence ID" value="NC_014148.1"/>
</dbReference>
<dbReference type="AlphaFoldDB" id="D5STQ2"/>
<organism evidence="9 10">
    <name type="scientific">Planctopirus limnophila (strain ATCC 43296 / DSM 3776 / IFAM 1008 / Mu 290)</name>
    <name type="common">Planctomyces limnophilus</name>
    <dbReference type="NCBI Taxonomy" id="521674"/>
    <lineage>
        <taxon>Bacteria</taxon>
        <taxon>Pseudomonadati</taxon>
        <taxon>Planctomycetota</taxon>
        <taxon>Planctomycetia</taxon>
        <taxon>Planctomycetales</taxon>
        <taxon>Planctomycetaceae</taxon>
        <taxon>Planctopirus</taxon>
    </lineage>
</organism>
<dbReference type="OrthoDB" id="346004at2"/>
<comment type="subcellular location">
    <subcellularLocation>
        <location evidence="1">Cell membrane</location>
        <topology evidence="1">Multi-pass membrane protein</topology>
    </subcellularLocation>
</comment>
<dbReference type="InterPro" id="IPR032808">
    <property type="entry name" value="DoxX"/>
</dbReference>
<dbReference type="EMBL" id="CP001744">
    <property type="protein sequence ID" value="ADG69081.1"/>
    <property type="molecule type" value="Genomic_DNA"/>
</dbReference>
<dbReference type="KEGG" id="plm:Plim_3268"/>
<evidence type="ECO:0000256" key="1">
    <source>
        <dbReference type="ARBA" id="ARBA00004651"/>
    </source>
</evidence>
<evidence type="ECO:0000313" key="10">
    <source>
        <dbReference type="Proteomes" id="UP000002220"/>
    </source>
</evidence>
<sequence length="198" mass="21258">MPVWLSKSVNYYRLGASLLNRLQPVLLLVLRLHFGYQFSKGGWGKLANLQSTSEFFAGLGIPAPGINAVMAGMTELVGGACLLLGLFSRVSTIPLIGTMLVAYVTAHPDELRALFGNTNLFLKAPPFLFLLTSMLVLLFGPGCFSVDWCLARFLDRQTTIGTGMSAATPPPTMSADDMMSGASPMRPPLTADMKPGSR</sequence>